<dbReference type="Gene3D" id="2.160.10.10">
    <property type="entry name" value="Hexapeptide repeat proteins"/>
    <property type="match status" value="1"/>
</dbReference>
<evidence type="ECO:0000313" key="9">
    <source>
        <dbReference type="Proteomes" id="UP001320420"/>
    </source>
</evidence>
<dbReference type="PANTHER" id="PTHR13072:SF0">
    <property type="entry name" value="DYNACTIN SUBUNIT 6"/>
    <property type="match status" value="1"/>
</dbReference>
<keyword evidence="4" id="KW-0963">Cytoplasm</keyword>
<gene>
    <name evidence="8" type="ORF">SLS62_010134</name>
</gene>
<protein>
    <recommendedName>
        <fullName evidence="3">Dynactin subunit 6</fullName>
    </recommendedName>
</protein>
<evidence type="ECO:0000256" key="7">
    <source>
        <dbReference type="SAM" id="MobiDB-lite"/>
    </source>
</evidence>
<sequence>MSSSSSKRQSVLPRGAPSGPKAPVNFSSSIIIADSALLAGHHTINVSSESVIHPRARLDSANGRVTIGRRCIVHERTVVGAAPSMTAPNPPPPSVPAVDSLRSGGGGGDGNASASGGVMIHDYATIEVNAVIESGGTVIGEGSLVGVGCKIGKGAKIGKHCTLTPQTIIQPGEVVPDFTVVYSNGTRRLDRRGVSELKNKVQARQIEVLRKLIHSHPAKFQ</sequence>
<evidence type="ECO:0000256" key="1">
    <source>
        <dbReference type="ARBA" id="ARBA00004245"/>
    </source>
</evidence>
<dbReference type="Pfam" id="PF00132">
    <property type="entry name" value="Hexapep"/>
    <property type="match status" value="1"/>
</dbReference>
<dbReference type="InterPro" id="IPR011004">
    <property type="entry name" value="Trimer_LpxA-like_sf"/>
</dbReference>
<evidence type="ECO:0000256" key="3">
    <source>
        <dbReference type="ARBA" id="ARBA00016573"/>
    </source>
</evidence>
<dbReference type="GO" id="GO:0007052">
    <property type="term" value="P:mitotic spindle organization"/>
    <property type="evidence" value="ECO:0007669"/>
    <property type="project" value="TreeGrafter"/>
</dbReference>
<comment type="function">
    <text evidence="6">Part of the dynactin complex that activates the molecular motor dynein for ultra-processive transport along microtubules.</text>
</comment>
<dbReference type="GO" id="GO:0005869">
    <property type="term" value="C:dynactin complex"/>
    <property type="evidence" value="ECO:0007669"/>
    <property type="project" value="InterPro"/>
</dbReference>
<comment type="subcellular location">
    <subcellularLocation>
        <location evidence="1">Cytoplasm</location>
        <location evidence="1">Cytoskeleton</location>
    </subcellularLocation>
</comment>
<evidence type="ECO:0000313" key="8">
    <source>
        <dbReference type="EMBL" id="KAK7744714.1"/>
    </source>
</evidence>
<reference evidence="8 9" key="1">
    <citation type="submission" date="2024-02" db="EMBL/GenBank/DDBJ databases">
        <title>De novo assembly and annotation of 12 fungi associated with fruit tree decline syndrome in Ontario, Canada.</title>
        <authorList>
            <person name="Sulman M."/>
            <person name="Ellouze W."/>
            <person name="Ilyukhin E."/>
        </authorList>
    </citation>
    <scope>NUCLEOTIDE SEQUENCE [LARGE SCALE GENOMIC DNA]</scope>
    <source>
        <strain evidence="8 9">M11/M66-122</strain>
    </source>
</reference>
<keyword evidence="9" id="KW-1185">Reference proteome</keyword>
<dbReference type="GO" id="GO:0070840">
    <property type="term" value="F:dynein complex binding"/>
    <property type="evidence" value="ECO:0007669"/>
    <property type="project" value="TreeGrafter"/>
</dbReference>
<dbReference type="AlphaFoldDB" id="A0AAN9UAK9"/>
<evidence type="ECO:0000256" key="4">
    <source>
        <dbReference type="ARBA" id="ARBA00022490"/>
    </source>
</evidence>
<feature type="region of interest" description="Disordered" evidence="7">
    <location>
        <begin position="82"/>
        <end position="113"/>
    </location>
</feature>
<organism evidence="8 9">
    <name type="scientific">Diatrype stigma</name>
    <dbReference type="NCBI Taxonomy" id="117547"/>
    <lineage>
        <taxon>Eukaryota</taxon>
        <taxon>Fungi</taxon>
        <taxon>Dikarya</taxon>
        <taxon>Ascomycota</taxon>
        <taxon>Pezizomycotina</taxon>
        <taxon>Sordariomycetes</taxon>
        <taxon>Xylariomycetidae</taxon>
        <taxon>Xylariales</taxon>
        <taxon>Diatrypaceae</taxon>
        <taxon>Diatrype</taxon>
    </lineage>
</organism>
<dbReference type="EMBL" id="JAKJXP020000118">
    <property type="protein sequence ID" value="KAK7744714.1"/>
    <property type="molecule type" value="Genomic_DNA"/>
</dbReference>
<dbReference type="InterPro" id="IPR001451">
    <property type="entry name" value="Hexapep"/>
</dbReference>
<proteinExistence type="inferred from homology"/>
<feature type="region of interest" description="Disordered" evidence="7">
    <location>
        <begin position="1"/>
        <end position="23"/>
    </location>
</feature>
<dbReference type="SUPFAM" id="SSF51161">
    <property type="entry name" value="Trimeric LpxA-like enzymes"/>
    <property type="match status" value="1"/>
</dbReference>
<keyword evidence="5" id="KW-0206">Cytoskeleton</keyword>
<name>A0AAN9UAK9_9PEZI</name>
<evidence type="ECO:0000256" key="5">
    <source>
        <dbReference type="ARBA" id="ARBA00023212"/>
    </source>
</evidence>
<evidence type="ECO:0000256" key="6">
    <source>
        <dbReference type="ARBA" id="ARBA00034687"/>
    </source>
</evidence>
<evidence type="ECO:0000256" key="2">
    <source>
        <dbReference type="ARBA" id="ARBA00007719"/>
    </source>
</evidence>
<accession>A0AAN9UAK9</accession>
<dbReference type="PANTHER" id="PTHR13072">
    <property type="entry name" value="DYNACTIN 6"/>
    <property type="match status" value="1"/>
</dbReference>
<dbReference type="Proteomes" id="UP001320420">
    <property type="component" value="Unassembled WGS sequence"/>
</dbReference>
<comment type="similarity">
    <text evidence="2">Belongs to the dynactin subunits 5/6 family. Dynactin subunit 6 subfamily.</text>
</comment>
<dbReference type="InterPro" id="IPR027777">
    <property type="entry name" value="DCTN6"/>
</dbReference>
<comment type="caution">
    <text evidence="8">The sequence shown here is derived from an EMBL/GenBank/DDBJ whole genome shotgun (WGS) entry which is preliminary data.</text>
</comment>